<evidence type="ECO:0000256" key="7">
    <source>
        <dbReference type="SAM" id="SignalP"/>
    </source>
</evidence>
<dbReference type="EMBL" id="CP138858">
    <property type="protein sequence ID" value="WPJ95945.1"/>
    <property type="molecule type" value="Genomic_DNA"/>
</dbReference>
<dbReference type="InterPro" id="IPR000917">
    <property type="entry name" value="Sulfatase_N"/>
</dbReference>
<dbReference type="Proteomes" id="UP001324993">
    <property type="component" value="Chromosome"/>
</dbReference>
<sequence length="482" mass="54295">MKLFLKYMLVIGLASHAFAAVKQPNVVFFLVDDLGWKDLGCFGAELYETPNIDQLCSEGIRFPQAYSSAAICSPARATALTGKHCLNLNMWSHQHTIPQGQKILPHYLKEAGYQTWHVGKWHLGNEKKKTMPTDLGFDVNIGGWTAWGPGSYFWPYNWKPNGKSPSRTSVPMLKEGGKEGEQLTDRLTQEALSLIDQRDPDKPFYLNFWYYSVHNKKEAKPELIKKYEQKIADMGLVETVRHDPKTGAKFITSETNPLYAAMIETLDDSVGRVIAKLKEIGEYENTLFVFFSDNGSTTNDVPCAPLNGGKNSTYEAGVRIPGFVVWNGEIKPGTEYEGAVFIGDIFNTIMAATGQEIPTDHPTDSVSLLPVFAGETLSPREFYWYFPDSRKHWGQRANAAIFDEKNGMKYIMFFTGEEDELYDIRADIGETTNLMGHYPEVSQVLQKKLIKFMNSHYGSLPTPPKKYKEGVMKRLNANDNGS</sequence>
<keyword evidence="6" id="KW-0106">Calcium</keyword>
<keyword evidence="5" id="KW-0378">Hydrolase</keyword>
<dbReference type="Gene3D" id="3.30.1120.10">
    <property type="match status" value="1"/>
</dbReference>
<evidence type="ECO:0000313" key="9">
    <source>
        <dbReference type="EMBL" id="WPJ95945.1"/>
    </source>
</evidence>
<protein>
    <submittedName>
        <fullName evidence="9">Sulfatase</fullName>
    </submittedName>
</protein>
<accession>A0ABZ0RME8</accession>
<evidence type="ECO:0000313" key="10">
    <source>
        <dbReference type="Proteomes" id="UP001324993"/>
    </source>
</evidence>
<evidence type="ECO:0000256" key="1">
    <source>
        <dbReference type="ARBA" id="ARBA00001913"/>
    </source>
</evidence>
<feature type="signal peptide" evidence="7">
    <location>
        <begin position="1"/>
        <end position="19"/>
    </location>
</feature>
<dbReference type="InterPro" id="IPR017850">
    <property type="entry name" value="Alkaline_phosphatase_core_sf"/>
</dbReference>
<dbReference type="PANTHER" id="PTHR42693">
    <property type="entry name" value="ARYLSULFATASE FAMILY MEMBER"/>
    <property type="match status" value="1"/>
</dbReference>
<dbReference type="SUPFAM" id="SSF53649">
    <property type="entry name" value="Alkaline phosphatase-like"/>
    <property type="match status" value="1"/>
</dbReference>
<keyword evidence="4 7" id="KW-0732">Signal</keyword>
<dbReference type="RefSeq" id="WP_319832812.1">
    <property type="nucleotide sequence ID" value="NZ_CP138858.1"/>
</dbReference>
<feature type="domain" description="Sulfatase N-terminal" evidence="8">
    <location>
        <begin position="24"/>
        <end position="354"/>
    </location>
</feature>
<dbReference type="CDD" id="cd16144">
    <property type="entry name" value="ARS_like"/>
    <property type="match status" value="1"/>
</dbReference>
<keyword evidence="3" id="KW-0479">Metal-binding</keyword>
<organism evidence="9 10">
    <name type="scientific">Coraliomargarita algicola</name>
    <dbReference type="NCBI Taxonomy" id="3092156"/>
    <lineage>
        <taxon>Bacteria</taxon>
        <taxon>Pseudomonadati</taxon>
        <taxon>Verrucomicrobiota</taxon>
        <taxon>Opitutia</taxon>
        <taxon>Puniceicoccales</taxon>
        <taxon>Coraliomargaritaceae</taxon>
        <taxon>Coraliomargarita</taxon>
    </lineage>
</organism>
<dbReference type="InterPro" id="IPR050738">
    <property type="entry name" value="Sulfatase"/>
</dbReference>
<dbReference type="Pfam" id="PF00884">
    <property type="entry name" value="Sulfatase"/>
    <property type="match status" value="1"/>
</dbReference>
<dbReference type="Gene3D" id="3.40.720.10">
    <property type="entry name" value="Alkaline Phosphatase, subunit A"/>
    <property type="match status" value="1"/>
</dbReference>
<comment type="cofactor">
    <cofactor evidence="1">
        <name>Ca(2+)</name>
        <dbReference type="ChEBI" id="CHEBI:29108"/>
    </cofactor>
</comment>
<gene>
    <name evidence="9" type="ORF">SH580_21245</name>
</gene>
<dbReference type="PANTHER" id="PTHR42693:SF42">
    <property type="entry name" value="ARYLSULFATASE G"/>
    <property type="match status" value="1"/>
</dbReference>
<evidence type="ECO:0000256" key="6">
    <source>
        <dbReference type="ARBA" id="ARBA00022837"/>
    </source>
</evidence>
<evidence type="ECO:0000256" key="4">
    <source>
        <dbReference type="ARBA" id="ARBA00022729"/>
    </source>
</evidence>
<proteinExistence type="inferred from homology"/>
<evidence type="ECO:0000256" key="5">
    <source>
        <dbReference type="ARBA" id="ARBA00022801"/>
    </source>
</evidence>
<name>A0ABZ0RME8_9BACT</name>
<dbReference type="PROSITE" id="PS00149">
    <property type="entry name" value="SULFATASE_2"/>
    <property type="match status" value="1"/>
</dbReference>
<dbReference type="InterPro" id="IPR024607">
    <property type="entry name" value="Sulfatase_CS"/>
</dbReference>
<feature type="chain" id="PRO_5045584767" evidence="7">
    <location>
        <begin position="20"/>
        <end position="482"/>
    </location>
</feature>
<comment type="similarity">
    <text evidence="2">Belongs to the sulfatase family.</text>
</comment>
<reference evidence="9 10" key="1">
    <citation type="submission" date="2023-11" db="EMBL/GenBank/DDBJ databases">
        <title>Coraliomargarita sp. nov., isolated from marine algae.</title>
        <authorList>
            <person name="Lee J.K."/>
            <person name="Baek J.H."/>
            <person name="Kim J.M."/>
            <person name="Choi D.G."/>
            <person name="Jeon C.O."/>
        </authorList>
    </citation>
    <scope>NUCLEOTIDE SEQUENCE [LARGE SCALE GENOMIC DNA]</scope>
    <source>
        <strain evidence="9 10">J2-16</strain>
    </source>
</reference>
<evidence type="ECO:0000256" key="2">
    <source>
        <dbReference type="ARBA" id="ARBA00008779"/>
    </source>
</evidence>
<evidence type="ECO:0000259" key="8">
    <source>
        <dbReference type="Pfam" id="PF00884"/>
    </source>
</evidence>
<keyword evidence="10" id="KW-1185">Reference proteome</keyword>
<evidence type="ECO:0000256" key="3">
    <source>
        <dbReference type="ARBA" id="ARBA00022723"/>
    </source>
</evidence>